<comment type="caution">
    <text evidence="4">The sequence shown here is derived from an EMBL/GenBank/DDBJ whole genome shotgun (WGS) entry which is preliminary data.</text>
</comment>
<dbReference type="RefSeq" id="XP_022510810.1">
    <property type="nucleotide sequence ID" value="XM_022656848.1"/>
</dbReference>
<dbReference type="Pfam" id="PF04082">
    <property type="entry name" value="Fungal_trans"/>
    <property type="match status" value="1"/>
</dbReference>
<dbReference type="InterPro" id="IPR007219">
    <property type="entry name" value="XnlR_reg_dom"/>
</dbReference>
<protein>
    <recommendedName>
        <fullName evidence="3">Xylanolytic transcriptional activator regulatory domain-containing protein</fullName>
    </recommendedName>
</protein>
<dbReference type="PANTHER" id="PTHR47425">
    <property type="entry name" value="FARB-RELATED"/>
    <property type="match status" value="1"/>
</dbReference>
<name>A0A177F3P8_9EURO</name>
<organism evidence="4 5">
    <name type="scientific">Fonsecaea monophora</name>
    <dbReference type="NCBI Taxonomy" id="254056"/>
    <lineage>
        <taxon>Eukaryota</taxon>
        <taxon>Fungi</taxon>
        <taxon>Dikarya</taxon>
        <taxon>Ascomycota</taxon>
        <taxon>Pezizomycotina</taxon>
        <taxon>Eurotiomycetes</taxon>
        <taxon>Chaetothyriomycetidae</taxon>
        <taxon>Chaetothyriales</taxon>
        <taxon>Herpotrichiellaceae</taxon>
        <taxon>Fonsecaea</taxon>
    </lineage>
</organism>
<dbReference type="SMART" id="SM00906">
    <property type="entry name" value="Fungal_trans"/>
    <property type="match status" value="1"/>
</dbReference>
<evidence type="ECO:0000256" key="2">
    <source>
        <dbReference type="SAM" id="MobiDB-lite"/>
    </source>
</evidence>
<dbReference type="OrthoDB" id="5121955at2759"/>
<evidence type="ECO:0000259" key="3">
    <source>
        <dbReference type="SMART" id="SM00906"/>
    </source>
</evidence>
<feature type="domain" description="Xylanolytic transcriptional activator regulatory" evidence="3">
    <location>
        <begin position="459"/>
        <end position="533"/>
    </location>
</feature>
<accession>A0A177F3P8</accession>
<keyword evidence="1" id="KW-0539">Nucleus</keyword>
<evidence type="ECO:0000313" key="5">
    <source>
        <dbReference type="Proteomes" id="UP000077002"/>
    </source>
</evidence>
<gene>
    <name evidence="4" type="ORF">AYO21_06889</name>
</gene>
<dbReference type="GO" id="GO:0003677">
    <property type="term" value="F:DNA binding"/>
    <property type="evidence" value="ECO:0007669"/>
    <property type="project" value="InterPro"/>
</dbReference>
<dbReference type="PANTHER" id="PTHR47425:SF2">
    <property type="entry name" value="FARB-RELATED"/>
    <property type="match status" value="1"/>
</dbReference>
<sequence>MATRSDTLFNPHLLDDLDSLYGHFVAQFEQASSSRFPSESPFQKPLLAHHVGVTDPSAMQHLRRIEGLAILTLKNYTRFSVRNWEQTIKATTDRPTFIAAYVNRRWCRPAHTGDESQGRITTHDLITVVDFGSTENWLTQAGDRGDRGTIALEQSSYSPSSDPGMPSLPLAQECRVIKCRRRGHRTSDRHALHASLAPGSNHRHAKIGEGVFMIERLPDTPEEVRHSANDWEERDSVQPDPALNSLQQPIVGQGDAAPKAPVSHGFLLSLTEQPDLPITNDTAGQDESTVDRDDGLISAPSTPPPLHQGGSGWHTALPDFIEAFPVRTPNDLEFLRQKSVFVLPPPQLQRVIMDRFAEFVHPLLPVIDLPAFRGAVLGEKPGQRVSLLLFHAVMFAGVGAVENEIILRQAYMSKTTARQTFYEKAKILFELETEKDRITICQASLFLIGWASRSNLKDATYWLGTAISQAHILKLHRAEHVSPLKPSKPQRKRNLRRILWWSILMKECDLCMSIGQPPRVWPFGTPMLTMSDFGLEDTGALGVESVVPQSHQSQQRLEALSPALATVCILKAKLCWHIYRIMRNIHEDLSPWDGQQCANPLPFLRQYMVQELYRWRSDIPIELNSKNLLQDSMGSTPRSVTWAVCAVELIYCAAHFLVHRDGMLVDDISEHISPDSVTDRCPPTDYSRCFLRQAANETAEILEGVIDCGLAMFLPPSALINICLAASTFFRDANSSDASTRKTNLHKLDMCIKVSNMLADMAPSMREVVTKMQDARSGFQTRPSRSGPALNSGYAQPSTLTLTSAHLEDRCGIDHQSLSGSTMEINNTGVEDRNASSGYPAPVSYEWNLEEDFGFAGHALIDFDLNGYTWA</sequence>
<feature type="region of interest" description="Disordered" evidence="2">
    <location>
        <begin position="275"/>
        <end position="312"/>
    </location>
</feature>
<dbReference type="AlphaFoldDB" id="A0A177F3P8"/>
<proteinExistence type="predicted"/>
<dbReference type="EMBL" id="LVKK01000050">
    <property type="protein sequence ID" value="OAG38858.1"/>
    <property type="molecule type" value="Genomic_DNA"/>
</dbReference>
<dbReference type="CDD" id="cd12148">
    <property type="entry name" value="fungal_TF_MHR"/>
    <property type="match status" value="1"/>
</dbReference>
<dbReference type="GeneID" id="34602047"/>
<keyword evidence="5" id="KW-1185">Reference proteome</keyword>
<dbReference type="GO" id="GO:0008270">
    <property type="term" value="F:zinc ion binding"/>
    <property type="evidence" value="ECO:0007669"/>
    <property type="project" value="InterPro"/>
</dbReference>
<dbReference type="Proteomes" id="UP000077002">
    <property type="component" value="Unassembled WGS sequence"/>
</dbReference>
<dbReference type="InterPro" id="IPR052761">
    <property type="entry name" value="Fungal_Detox/Toxin_TFs"/>
</dbReference>
<evidence type="ECO:0000313" key="4">
    <source>
        <dbReference type="EMBL" id="OAG38858.1"/>
    </source>
</evidence>
<reference evidence="4 5" key="1">
    <citation type="submission" date="2016-03" db="EMBL/GenBank/DDBJ databases">
        <title>Draft genome sequence of the Fonsecaea monophora CBS 269.37.</title>
        <authorList>
            <person name="Bombassaro A."/>
            <person name="Vinicius W.A."/>
            <person name="De Hoog S."/>
            <person name="Sun J."/>
            <person name="Souza E.M."/>
            <person name="Raittz R.T."/>
            <person name="Costa F."/>
            <person name="Leao A.C."/>
            <person name="Tadra-Sfeir M.Z."/>
            <person name="Baura V."/>
            <person name="Balsanelli E."/>
            <person name="Pedrosa F.O."/>
            <person name="Moreno L.F."/>
            <person name="Steffens M.B."/>
            <person name="Xi L."/>
            <person name="Bocca A.L."/>
            <person name="Felipe M.S."/>
            <person name="Teixeira M."/>
            <person name="Telles Filho F.Q."/>
            <person name="Azevedo C.M."/>
            <person name="Gomes R."/>
            <person name="Vicente V.A."/>
        </authorList>
    </citation>
    <scope>NUCLEOTIDE SEQUENCE [LARGE SCALE GENOMIC DNA]</scope>
    <source>
        <strain evidence="4 5">CBS 269.37</strain>
    </source>
</reference>
<feature type="region of interest" description="Disordered" evidence="2">
    <location>
        <begin position="229"/>
        <end position="258"/>
    </location>
</feature>
<dbReference type="GO" id="GO:0006351">
    <property type="term" value="P:DNA-templated transcription"/>
    <property type="evidence" value="ECO:0007669"/>
    <property type="project" value="InterPro"/>
</dbReference>
<evidence type="ECO:0000256" key="1">
    <source>
        <dbReference type="ARBA" id="ARBA00023242"/>
    </source>
</evidence>